<feature type="compositionally biased region" description="Basic and acidic residues" evidence="1">
    <location>
        <begin position="239"/>
        <end position="264"/>
    </location>
</feature>
<dbReference type="SUPFAM" id="SSF49478">
    <property type="entry name" value="Cna protein B-type domain"/>
    <property type="match status" value="1"/>
</dbReference>
<feature type="signal peptide" evidence="3">
    <location>
        <begin position="1"/>
        <end position="31"/>
    </location>
</feature>
<feature type="compositionally biased region" description="Low complexity" evidence="1">
    <location>
        <begin position="27"/>
        <end position="50"/>
    </location>
</feature>
<keyword evidence="6" id="KW-1185">Reference proteome</keyword>
<dbReference type="RefSeq" id="WP_185298069.1">
    <property type="nucleotide sequence ID" value="NZ_CP045702.1"/>
</dbReference>
<evidence type="ECO:0000256" key="1">
    <source>
        <dbReference type="SAM" id="MobiDB-lite"/>
    </source>
</evidence>
<organism evidence="5 6">
    <name type="scientific">Streptomyces finlayi</name>
    <dbReference type="NCBI Taxonomy" id="67296"/>
    <lineage>
        <taxon>Bacteria</taxon>
        <taxon>Bacillati</taxon>
        <taxon>Actinomycetota</taxon>
        <taxon>Actinomycetes</taxon>
        <taxon>Kitasatosporales</taxon>
        <taxon>Streptomycetaceae</taxon>
        <taxon>Streptomyces</taxon>
    </lineage>
</organism>
<evidence type="ECO:0000313" key="6">
    <source>
        <dbReference type="Proteomes" id="UP000515307"/>
    </source>
</evidence>
<dbReference type="GO" id="GO:0005975">
    <property type="term" value="P:carbohydrate metabolic process"/>
    <property type="evidence" value="ECO:0007669"/>
    <property type="project" value="UniProtKB-ARBA"/>
</dbReference>
<feature type="compositionally biased region" description="Low complexity" evidence="1">
    <location>
        <begin position="289"/>
        <end position="303"/>
    </location>
</feature>
<protein>
    <submittedName>
        <fullName evidence="5">LPXTG cell wall anchor domain-containing protein</fullName>
    </submittedName>
</protein>
<accession>A0A7G7BGP7</accession>
<name>A0A7G7BGP7_9ACTN</name>
<gene>
    <name evidence="5" type="ORF">F0344_07720</name>
</gene>
<proteinExistence type="predicted"/>
<feature type="domain" description="SpaA-like prealbumin fold" evidence="4">
    <location>
        <begin position="53"/>
        <end position="108"/>
    </location>
</feature>
<dbReference type="Pfam" id="PF17802">
    <property type="entry name" value="SpaA"/>
    <property type="match status" value="1"/>
</dbReference>
<dbReference type="EMBL" id="CP045702">
    <property type="protein sequence ID" value="QNE74512.1"/>
    <property type="molecule type" value="Genomic_DNA"/>
</dbReference>
<feature type="transmembrane region" description="Helical" evidence="2">
    <location>
        <begin position="316"/>
        <end position="335"/>
    </location>
</feature>
<evidence type="ECO:0000259" key="4">
    <source>
        <dbReference type="Pfam" id="PF17802"/>
    </source>
</evidence>
<dbReference type="NCBIfam" id="TIGR01167">
    <property type="entry name" value="LPXTG_anchor"/>
    <property type="match status" value="1"/>
</dbReference>
<dbReference type="AlphaFoldDB" id="A0A7G7BGP7"/>
<feature type="region of interest" description="Disordered" evidence="1">
    <location>
        <begin position="229"/>
        <end position="317"/>
    </location>
</feature>
<keyword evidence="3" id="KW-0732">Signal</keyword>
<sequence length="351" mass="35861">MHARIVRGAVRSAALAAAVTGTLTWAPTASAQPSEPTPSASTSPIETPAPDAGSIAITKKDTAGDVLSGAAFLLLDATGQETGRGKTDAQGKLTFPDLPPGIYRLKETFSGSPLHEVVADQDVIVTPGATARLTITDPFKAAKVLLQAKDDKTGKLLPGSTVNIGTGSDTLLTLTTGSQGTATGELPMTSRKTEFWVKQVKAPQGYDLYKPAKTFAAGPGAPVTVTVTNAKTSTTPKPDPSEKPTDKPTPKPDDPSEKPTDKTTDIPSDGAQPTPADSATPDAESSLLPEATATEETTPKTPTGSLAHTGADATPWILGSGGLFVVAGSAALIAARRRRTDSSTDDGPSES</sequence>
<keyword evidence="2" id="KW-0812">Transmembrane</keyword>
<reference evidence="6" key="1">
    <citation type="submission" date="2019-10" db="EMBL/GenBank/DDBJ databases">
        <title>Antimicrobial potential of Antarctic Bacteria.</title>
        <authorList>
            <person name="Benaud N."/>
            <person name="Edwards R.J."/>
            <person name="Ferrari B.C."/>
        </authorList>
    </citation>
    <scope>NUCLEOTIDE SEQUENCE [LARGE SCALE GENOMIC DNA]</scope>
    <source>
        <strain evidence="6">NBSH44</strain>
    </source>
</reference>
<evidence type="ECO:0000256" key="2">
    <source>
        <dbReference type="SAM" id="Phobius"/>
    </source>
</evidence>
<dbReference type="InterPro" id="IPR041033">
    <property type="entry name" value="SpaA_PFL_dom_1"/>
</dbReference>
<feature type="chain" id="PRO_5028995054" evidence="3">
    <location>
        <begin position="32"/>
        <end position="351"/>
    </location>
</feature>
<dbReference type="InterPro" id="IPR013783">
    <property type="entry name" value="Ig-like_fold"/>
</dbReference>
<evidence type="ECO:0000256" key="3">
    <source>
        <dbReference type="SAM" id="SignalP"/>
    </source>
</evidence>
<evidence type="ECO:0000313" key="5">
    <source>
        <dbReference type="EMBL" id="QNE74512.1"/>
    </source>
</evidence>
<dbReference type="Gene3D" id="2.60.40.10">
    <property type="entry name" value="Immunoglobulins"/>
    <property type="match status" value="2"/>
</dbReference>
<keyword evidence="2" id="KW-1133">Transmembrane helix</keyword>
<feature type="region of interest" description="Disordered" evidence="1">
    <location>
        <begin position="27"/>
        <end position="52"/>
    </location>
</feature>
<dbReference type="Proteomes" id="UP000515307">
    <property type="component" value="Chromosome"/>
</dbReference>
<keyword evidence="2" id="KW-0472">Membrane</keyword>
<dbReference type="KEGG" id="sfiy:F0344_07720"/>